<dbReference type="Proteomes" id="UP000278962">
    <property type="component" value="Unassembled WGS sequence"/>
</dbReference>
<organism evidence="1 2">
    <name type="scientific">Solirubrobacter pauli</name>
    <dbReference type="NCBI Taxonomy" id="166793"/>
    <lineage>
        <taxon>Bacteria</taxon>
        <taxon>Bacillati</taxon>
        <taxon>Actinomycetota</taxon>
        <taxon>Thermoleophilia</taxon>
        <taxon>Solirubrobacterales</taxon>
        <taxon>Solirubrobacteraceae</taxon>
        <taxon>Solirubrobacter</taxon>
    </lineage>
</organism>
<sequence length="102" mass="11142">MSRSLIVTVVALAALLLAGYLLLLRPESLTVTVTDVYNTDSSGAHPLPEQEQRPETLTTRWVVAKDGLTYQARGGRFEIGKRYTCTVHHPDSGLELSDCKAA</sequence>
<dbReference type="RefSeq" id="WP_121253911.1">
    <property type="nucleotide sequence ID" value="NZ_RBIL01000002.1"/>
</dbReference>
<evidence type="ECO:0000313" key="2">
    <source>
        <dbReference type="Proteomes" id="UP000278962"/>
    </source>
</evidence>
<protein>
    <submittedName>
        <fullName evidence="1">Uncharacterized protein</fullName>
    </submittedName>
</protein>
<dbReference type="EMBL" id="RBIL01000002">
    <property type="protein sequence ID" value="RKQ86300.1"/>
    <property type="molecule type" value="Genomic_DNA"/>
</dbReference>
<proteinExistence type="predicted"/>
<keyword evidence="2" id="KW-1185">Reference proteome</keyword>
<reference evidence="1 2" key="1">
    <citation type="submission" date="2018-10" db="EMBL/GenBank/DDBJ databases">
        <title>Genomic Encyclopedia of Archaeal and Bacterial Type Strains, Phase II (KMG-II): from individual species to whole genera.</title>
        <authorList>
            <person name="Goeker M."/>
        </authorList>
    </citation>
    <scope>NUCLEOTIDE SEQUENCE [LARGE SCALE GENOMIC DNA]</scope>
    <source>
        <strain evidence="1 2">DSM 14954</strain>
    </source>
</reference>
<gene>
    <name evidence="1" type="ORF">C8N24_4310</name>
</gene>
<dbReference type="AlphaFoldDB" id="A0A660L453"/>
<evidence type="ECO:0000313" key="1">
    <source>
        <dbReference type="EMBL" id="RKQ86300.1"/>
    </source>
</evidence>
<accession>A0A660L453</accession>
<comment type="caution">
    <text evidence="1">The sequence shown here is derived from an EMBL/GenBank/DDBJ whole genome shotgun (WGS) entry which is preliminary data.</text>
</comment>
<name>A0A660L453_9ACTN</name>